<reference evidence="10" key="1">
    <citation type="submission" date="2022-10" db="EMBL/GenBank/DDBJ databases">
        <authorList>
            <person name="Botero Cardona J."/>
        </authorList>
    </citation>
    <scope>NUCLEOTIDE SEQUENCE</scope>
    <source>
        <strain evidence="10">R-83534</strain>
    </source>
</reference>
<dbReference type="Pfam" id="PF00664">
    <property type="entry name" value="ABC_membrane"/>
    <property type="match status" value="1"/>
</dbReference>
<keyword evidence="11" id="KW-1185">Reference proteome</keyword>
<gene>
    <name evidence="10" type="ORF">R83534S58_LOCUS812</name>
</gene>
<dbReference type="RefSeq" id="WP_282023567.1">
    <property type="nucleotide sequence ID" value="NZ_CAMXCH010000001.1"/>
</dbReference>
<feature type="transmembrane region" description="Helical" evidence="7">
    <location>
        <begin position="138"/>
        <end position="158"/>
    </location>
</feature>
<feature type="transmembrane region" description="Helical" evidence="7">
    <location>
        <begin position="20"/>
        <end position="42"/>
    </location>
</feature>
<dbReference type="PROSITE" id="PS50893">
    <property type="entry name" value="ABC_TRANSPORTER_2"/>
    <property type="match status" value="1"/>
</dbReference>
<dbReference type="PROSITE" id="PS00211">
    <property type="entry name" value="ABC_TRANSPORTER_1"/>
    <property type="match status" value="1"/>
</dbReference>
<sequence length="558" mass="61647">MQDIQKSGLSLQDLLKRSSIWFALSVILGGVSAVCIVLQFITLAHMIDNLIFHHASLDSQKINFFLVIIFFLLQTIARLASDLAGTKAGIQIAASLRKDLYARLQLTGPISYKNLPIGEMVNTLTEGIDNLIPYFARYIPSAAMMVILPIFILAVVVGVDIWSFIVLAITGPLIPVFMAFVGYAAQVIMDKQWHQLSILSGSFLDMLKGLKTLRLFGRAQDSLAYIEKLSDEYRKTTLSVMKVAFITSAVLEFFSSLSIAVIAVIFGTRLLAGTVDFRSAFLVLLLAPEYFMPLRNFSASYHARQNANAAIEQLKKIYELPKLISRPAYVENTNLVQEVKLQDISVQSVEGQALLQQITCSFLRDQLTIIIGKSGAGKTTLLNVLLGFLPVSCGTLEVFNTSHQEIKPEEMRLAWVPQKALMVFGTIKDNLCLGYEQASLDQIKIAAQQAGILSFIEQLPQGFDTHVGEGGKQFSGGQLRRFVLARALLRNPDVLILDEPTSGLDQENALQIIETIRTCKQDRVVIVATHNKELAAQNDVLLEIDQGRLVNQSAKGEV</sequence>
<dbReference type="Proteomes" id="UP001154272">
    <property type="component" value="Unassembled WGS sequence"/>
</dbReference>
<keyword evidence="4" id="KW-0067">ATP-binding</keyword>
<feature type="transmembrane region" description="Helical" evidence="7">
    <location>
        <begin position="62"/>
        <end position="80"/>
    </location>
</feature>
<dbReference type="PROSITE" id="PS50929">
    <property type="entry name" value="ABC_TM1F"/>
    <property type="match status" value="1"/>
</dbReference>
<dbReference type="InterPro" id="IPR017871">
    <property type="entry name" value="ABC_transporter-like_CS"/>
</dbReference>
<evidence type="ECO:0000256" key="3">
    <source>
        <dbReference type="ARBA" id="ARBA00022741"/>
    </source>
</evidence>
<evidence type="ECO:0000256" key="7">
    <source>
        <dbReference type="SAM" id="Phobius"/>
    </source>
</evidence>
<dbReference type="PANTHER" id="PTHR24221:SF261">
    <property type="entry name" value="GLUTATHIONE_L-CYSTEINE TRANSPORT SYSTEM ATP-BINDING_PERMEASE PROTEIN CYDD"/>
    <property type="match status" value="1"/>
</dbReference>
<feature type="domain" description="ABC transmembrane type-1" evidence="9">
    <location>
        <begin position="23"/>
        <end position="306"/>
    </location>
</feature>
<dbReference type="SMART" id="SM00382">
    <property type="entry name" value="AAA"/>
    <property type="match status" value="1"/>
</dbReference>
<keyword evidence="6 7" id="KW-0472">Membrane</keyword>
<evidence type="ECO:0000259" key="9">
    <source>
        <dbReference type="PROSITE" id="PS50929"/>
    </source>
</evidence>
<keyword evidence="5 7" id="KW-1133">Transmembrane helix</keyword>
<feature type="transmembrane region" description="Helical" evidence="7">
    <location>
        <begin position="164"/>
        <end position="185"/>
    </location>
</feature>
<dbReference type="Pfam" id="PF00005">
    <property type="entry name" value="ABC_tran"/>
    <property type="match status" value="1"/>
</dbReference>
<keyword evidence="3" id="KW-0547">Nucleotide-binding</keyword>
<dbReference type="Gene3D" id="1.20.1560.10">
    <property type="entry name" value="ABC transporter type 1, transmembrane domain"/>
    <property type="match status" value="1"/>
</dbReference>
<keyword evidence="2 7" id="KW-0812">Transmembrane</keyword>
<comment type="caution">
    <text evidence="10">The sequence shown here is derived from an EMBL/GenBank/DDBJ whole genome shotgun (WGS) entry which is preliminary data.</text>
</comment>
<evidence type="ECO:0000259" key="8">
    <source>
        <dbReference type="PROSITE" id="PS50893"/>
    </source>
</evidence>
<dbReference type="SUPFAM" id="SSF52540">
    <property type="entry name" value="P-loop containing nucleoside triphosphate hydrolases"/>
    <property type="match status" value="1"/>
</dbReference>
<dbReference type="SUPFAM" id="SSF90123">
    <property type="entry name" value="ABC transporter transmembrane region"/>
    <property type="match status" value="1"/>
</dbReference>
<dbReference type="NCBIfam" id="TIGR02857">
    <property type="entry name" value="CydD"/>
    <property type="match status" value="1"/>
</dbReference>
<evidence type="ECO:0000313" key="10">
    <source>
        <dbReference type="EMBL" id="CAI3935686.1"/>
    </source>
</evidence>
<evidence type="ECO:0000256" key="4">
    <source>
        <dbReference type="ARBA" id="ARBA00022840"/>
    </source>
</evidence>
<accession>A0ABM9HM01</accession>
<name>A0ABM9HM01_9PROT</name>
<organism evidence="10 11">
    <name type="scientific">Commensalibacter papalotli</name>
    <name type="common">ex Botero et al. 2024</name>
    <dbReference type="NCBI Taxonomy" id="2972766"/>
    <lineage>
        <taxon>Bacteria</taxon>
        <taxon>Pseudomonadati</taxon>
        <taxon>Pseudomonadota</taxon>
        <taxon>Alphaproteobacteria</taxon>
        <taxon>Acetobacterales</taxon>
        <taxon>Acetobacteraceae</taxon>
    </lineage>
</organism>
<evidence type="ECO:0000256" key="6">
    <source>
        <dbReference type="ARBA" id="ARBA00023136"/>
    </source>
</evidence>
<evidence type="ECO:0000256" key="5">
    <source>
        <dbReference type="ARBA" id="ARBA00022989"/>
    </source>
</evidence>
<feature type="domain" description="ABC transporter" evidence="8">
    <location>
        <begin position="339"/>
        <end position="558"/>
    </location>
</feature>
<dbReference type="PANTHER" id="PTHR24221">
    <property type="entry name" value="ATP-BINDING CASSETTE SUB-FAMILY B"/>
    <property type="match status" value="1"/>
</dbReference>
<dbReference type="Gene3D" id="3.40.50.300">
    <property type="entry name" value="P-loop containing nucleotide triphosphate hydrolases"/>
    <property type="match status" value="1"/>
</dbReference>
<evidence type="ECO:0000256" key="2">
    <source>
        <dbReference type="ARBA" id="ARBA00022692"/>
    </source>
</evidence>
<dbReference type="InterPro" id="IPR003439">
    <property type="entry name" value="ABC_transporter-like_ATP-bd"/>
</dbReference>
<dbReference type="InterPro" id="IPR003593">
    <property type="entry name" value="AAA+_ATPase"/>
</dbReference>
<evidence type="ECO:0000313" key="11">
    <source>
        <dbReference type="Proteomes" id="UP001154272"/>
    </source>
</evidence>
<dbReference type="InterPro" id="IPR027417">
    <property type="entry name" value="P-loop_NTPase"/>
</dbReference>
<dbReference type="CDD" id="cd18584">
    <property type="entry name" value="ABC_6TM_AarD_CydD"/>
    <property type="match status" value="1"/>
</dbReference>
<evidence type="ECO:0000256" key="1">
    <source>
        <dbReference type="ARBA" id="ARBA00004651"/>
    </source>
</evidence>
<protein>
    <submittedName>
        <fullName evidence="10">ATPase and permease components (CydD)</fullName>
    </submittedName>
</protein>
<dbReference type="InterPro" id="IPR036640">
    <property type="entry name" value="ABC1_TM_sf"/>
</dbReference>
<comment type="subcellular location">
    <subcellularLocation>
        <location evidence="1">Cell membrane</location>
        <topology evidence="1">Multi-pass membrane protein</topology>
    </subcellularLocation>
</comment>
<dbReference type="InterPro" id="IPR011527">
    <property type="entry name" value="ABC1_TM_dom"/>
</dbReference>
<dbReference type="EMBL" id="CAMXCH010000001">
    <property type="protein sequence ID" value="CAI3935686.1"/>
    <property type="molecule type" value="Genomic_DNA"/>
</dbReference>
<proteinExistence type="predicted"/>
<dbReference type="InterPro" id="IPR014216">
    <property type="entry name" value="ABC_transptr_CydD"/>
</dbReference>
<feature type="transmembrane region" description="Helical" evidence="7">
    <location>
        <begin position="243"/>
        <end position="265"/>
    </location>
</feature>
<dbReference type="InterPro" id="IPR039421">
    <property type="entry name" value="Type_1_exporter"/>
</dbReference>